<keyword evidence="6 14" id="KW-0732">Signal</keyword>
<evidence type="ECO:0000256" key="10">
    <source>
        <dbReference type="ARBA" id="ARBA00023170"/>
    </source>
</evidence>
<dbReference type="FunFam" id="3.80.10.10:FF:000095">
    <property type="entry name" value="LRR receptor-like serine/threonine-protein kinase GSO1"/>
    <property type="match status" value="1"/>
</dbReference>
<evidence type="ECO:0000313" key="17">
    <source>
        <dbReference type="Proteomes" id="UP000619265"/>
    </source>
</evidence>
<dbReference type="FunFam" id="3.80.10.10:FF:000111">
    <property type="entry name" value="LRR receptor-like serine/threonine-protein kinase ERECTA"/>
    <property type="match status" value="1"/>
</dbReference>
<dbReference type="AlphaFoldDB" id="A0A833Y149"/>
<proteinExistence type="inferred from homology"/>
<dbReference type="InterPro" id="IPR001611">
    <property type="entry name" value="Leu-rich_rpt"/>
</dbReference>
<evidence type="ECO:0000256" key="13">
    <source>
        <dbReference type="SAM" id="Phobius"/>
    </source>
</evidence>
<reference evidence="16" key="1">
    <citation type="submission" date="2015-10" db="EMBL/GenBank/DDBJ databases">
        <authorList>
            <person name="Martinez-Garcia P.J."/>
            <person name="Crepeau M.W."/>
            <person name="Puiu D."/>
            <person name="Gonzalez-Ibeas D."/>
            <person name="Whalen J."/>
            <person name="Stevens K."/>
            <person name="Paul R."/>
            <person name="Butterfield T."/>
            <person name="Britton M."/>
            <person name="Reagan R."/>
            <person name="Chakraborty S."/>
            <person name="Walawage S.L."/>
            <person name="Vasquez-Gross H.A."/>
            <person name="Cardeno C."/>
            <person name="Famula R."/>
            <person name="Pratt K."/>
            <person name="Kuruganti S."/>
            <person name="Aradhya M.K."/>
            <person name="Leslie C.A."/>
            <person name="Dandekar A.M."/>
            <person name="Salzberg S.L."/>
            <person name="Wegrzyn J.L."/>
            <person name="Langley C.H."/>
            <person name="Neale D.B."/>
        </authorList>
    </citation>
    <scope>NUCLEOTIDE SEQUENCE</scope>
    <source>
        <tissue evidence="16">Leaves</tissue>
    </source>
</reference>
<feature type="domain" description="Leucine-rich repeat-containing N-terminal plant-type" evidence="15">
    <location>
        <begin position="46"/>
        <end position="83"/>
    </location>
</feature>
<keyword evidence="4" id="KW-0433">Leucine-rich repeat</keyword>
<dbReference type="InterPro" id="IPR013210">
    <property type="entry name" value="LRR_N_plant-typ"/>
</dbReference>
<dbReference type="Pfam" id="PF12799">
    <property type="entry name" value="LRR_4"/>
    <property type="match status" value="1"/>
</dbReference>
<evidence type="ECO:0000256" key="4">
    <source>
        <dbReference type="ARBA" id="ARBA00022614"/>
    </source>
</evidence>
<dbReference type="PRINTS" id="PR00019">
    <property type="entry name" value="LEURICHRPT"/>
</dbReference>
<dbReference type="PANTHER" id="PTHR48063">
    <property type="entry name" value="LRR RECEPTOR-LIKE KINASE"/>
    <property type="match status" value="1"/>
</dbReference>
<evidence type="ECO:0000256" key="9">
    <source>
        <dbReference type="ARBA" id="ARBA00023136"/>
    </source>
</evidence>
<dbReference type="InterPro" id="IPR032675">
    <property type="entry name" value="LRR_dom_sf"/>
</dbReference>
<evidence type="ECO:0000256" key="14">
    <source>
        <dbReference type="SAM" id="SignalP"/>
    </source>
</evidence>
<keyword evidence="7" id="KW-0677">Repeat</keyword>
<evidence type="ECO:0000256" key="7">
    <source>
        <dbReference type="ARBA" id="ARBA00022737"/>
    </source>
</evidence>
<feature type="chain" id="PRO_5032803379" description="Leucine-rich repeat-containing N-terminal plant-type domain-containing protein" evidence="14">
    <location>
        <begin position="30"/>
        <end position="999"/>
    </location>
</feature>
<feature type="transmembrane region" description="Helical" evidence="13">
    <location>
        <begin position="937"/>
        <end position="960"/>
    </location>
</feature>
<name>A0A833Y149_JUGRE</name>
<evidence type="ECO:0000256" key="12">
    <source>
        <dbReference type="SAM" id="MobiDB-lite"/>
    </source>
</evidence>
<dbReference type="Proteomes" id="UP000619265">
    <property type="component" value="Unassembled WGS sequence"/>
</dbReference>
<dbReference type="SMART" id="SM00369">
    <property type="entry name" value="LRR_TYP"/>
    <property type="match status" value="10"/>
</dbReference>
<dbReference type="EMBL" id="LIHL02000003">
    <property type="protein sequence ID" value="KAF5475102.1"/>
    <property type="molecule type" value="Genomic_DNA"/>
</dbReference>
<keyword evidence="8 13" id="KW-1133">Transmembrane helix</keyword>
<comment type="caution">
    <text evidence="16">The sequence shown here is derived from an EMBL/GenBank/DDBJ whole genome shotgun (WGS) entry which is preliminary data.</text>
</comment>
<evidence type="ECO:0000256" key="5">
    <source>
        <dbReference type="ARBA" id="ARBA00022692"/>
    </source>
</evidence>
<reference evidence="16" key="2">
    <citation type="submission" date="2020-03" db="EMBL/GenBank/DDBJ databases">
        <title>Walnut 2.0.</title>
        <authorList>
            <person name="Marrano A."/>
            <person name="Britton M."/>
            <person name="Zimin A.V."/>
            <person name="Zaini P.A."/>
            <person name="Workman R."/>
            <person name="Puiu D."/>
            <person name="Bianco L."/>
            <person name="Allen B.J."/>
            <person name="Troggio M."/>
            <person name="Leslie C.A."/>
            <person name="Timp W."/>
            <person name="Dendekar A."/>
            <person name="Salzberg S.L."/>
            <person name="Neale D.B."/>
        </authorList>
    </citation>
    <scope>NUCLEOTIDE SEQUENCE</scope>
    <source>
        <tissue evidence="16">Leaves</tissue>
    </source>
</reference>
<comment type="similarity">
    <text evidence="2">Belongs to the RLP family.</text>
</comment>
<organism evidence="16 17">
    <name type="scientific">Juglans regia</name>
    <name type="common">English walnut</name>
    <dbReference type="NCBI Taxonomy" id="51240"/>
    <lineage>
        <taxon>Eukaryota</taxon>
        <taxon>Viridiplantae</taxon>
        <taxon>Streptophyta</taxon>
        <taxon>Embryophyta</taxon>
        <taxon>Tracheophyta</taxon>
        <taxon>Spermatophyta</taxon>
        <taxon>Magnoliopsida</taxon>
        <taxon>eudicotyledons</taxon>
        <taxon>Gunneridae</taxon>
        <taxon>Pentapetalae</taxon>
        <taxon>rosids</taxon>
        <taxon>fabids</taxon>
        <taxon>Fagales</taxon>
        <taxon>Juglandaceae</taxon>
        <taxon>Juglans</taxon>
    </lineage>
</organism>
<dbReference type="Pfam" id="PF13855">
    <property type="entry name" value="LRR_8"/>
    <property type="match status" value="2"/>
</dbReference>
<dbReference type="GO" id="GO:0005886">
    <property type="term" value="C:plasma membrane"/>
    <property type="evidence" value="ECO:0007669"/>
    <property type="project" value="UniProtKB-SubCell"/>
</dbReference>
<protein>
    <recommendedName>
        <fullName evidence="15">Leucine-rich repeat-containing N-terminal plant-type domain-containing protein</fullName>
    </recommendedName>
</protein>
<evidence type="ECO:0000256" key="1">
    <source>
        <dbReference type="ARBA" id="ARBA00004251"/>
    </source>
</evidence>
<evidence type="ECO:0000256" key="3">
    <source>
        <dbReference type="ARBA" id="ARBA00022475"/>
    </source>
</evidence>
<evidence type="ECO:0000256" key="8">
    <source>
        <dbReference type="ARBA" id="ARBA00022989"/>
    </source>
</evidence>
<dbReference type="InterPro" id="IPR025875">
    <property type="entry name" value="Leu-rich_rpt_4"/>
</dbReference>
<dbReference type="InterPro" id="IPR003591">
    <property type="entry name" value="Leu-rich_rpt_typical-subtyp"/>
</dbReference>
<dbReference type="PANTHER" id="PTHR48063:SF81">
    <property type="entry name" value="LEUCINE-RICH REPEAT-CONTAINING N-TERMINAL PLANT-TYPE DOMAIN-CONTAINING PROTEIN"/>
    <property type="match status" value="1"/>
</dbReference>
<sequence length="999" mass="110457">MASSHNFVSIAHLFLFFFFLFLLGPPCLEFIKHASCTESLTVKCLEKERKTLLAFKESLTDPSGRLSSWVGENCCTWIGVGCDNRTRSHVVKLDLKNPVDPVFDTETYEVSEAFKKSCLGGKISPSLLDLKLLSYLDLSLNNFNGSNIPTFLGSLESLRYLNLSFSSFGGVITPHLGNLSRLQYLDLNSDSFSSPFPRLEVESLHWLAGFPSLKYLSMSLVNLSKASDWLQAVNVLPSLSELHLVGCELVSLPQTIYSINFTGLSVLDLSFNKFSSPIPHWLSNLSDLTVLNLASSSLRGVFSDTVIFNLHYLRELHLSYNFQLEGQLRSSLGNLTNLRILDLSVNNFIGEIPSSFAYLCQLQTLDISSNNVSGEIVGLVDGLSQCSTSSLESLVLGDNELLGGILPHSLGGLEKLKTIDLSFCSFWGSIPSSVGKLSSLQKLDLSENQMNGSISETIGNLSMLVSLYLGSKFWEGALTEAHFQNLSRLEDMYLSVRKPTKWTLVVKVNHDWLPPFKLKRLQLYNVLIGPQFPAWLQNQTELVSIVLRNVGISDTIPHGFWNSCSNSETLILANNGLRGQIPENIGELLPKLSYLDFSSNSLTGGIPSSIGMLKKLVFLFLRNNYLSGELPPHWKNLSSLNVLDISNNSISGNFPSSMQYLSSLELLSLSQNHLEGELPSFFRYCTGLISLDLGENKLFGNLSAWIGKSLSSLLRLRLSSNSFEGSIPSQLCLLSGLKILDLAGNYLSGGIPPCLGNLSTGTRDHDYKSFVEMLVVTKGKEYPYDSILPLVHSLDLSNNNLSGEIPDNITSLSKFINMNLSGNHFNGKIPENIGNMHNLESLDLSRNELSGPIPENLSALNFLSNLNLSFNNLSGQVPYGKQLQTLNDPSIYEGNYLLCGPPLPNKCPGSETEPRGSPGEGNGEDDRDGKGVFDSPISFYISLAIGFIVGFWGVCGTLIVKTSWRQAYFRSFDHMKDKIYVFIMVKLVPFLRRIKLERR</sequence>
<feature type="region of interest" description="Disordered" evidence="12">
    <location>
        <begin position="907"/>
        <end position="928"/>
    </location>
</feature>
<dbReference type="SUPFAM" id="SSF52058">
    <property type="entry name" value="L domain-like"/>
    <property type="match status" value="4"/>
</dbReference>
<dbReference type="Gramene" id="Jr03_14180_p1">
    <property type="protein sequence ID" value="cds.Jr03_14180_p1"/>
    <property type="gene ID" value="Jr03_14180"/>
</dbReference>
<keyword evidence="5 13" id="KW-0812">Transmembrane</keyword>
<dbReference type="Pfam" id="PF08263">
    <property type="entry name" value="LRRNT_2"/>
    <property type="match status" value="1"/>
</dbReference>
<dbReference type="FunFam" id="3.80.10.10:FF:000041">
    <property type="entry name" value="LRR receptor-like serine/threonine-protein kinase ERECTA"/>
    <property type="match status" value="1"/>
</dbReference>
<keyword evidence="10" id="KW-0675">Receptor</keyword>
<dbReference type="FunFam" id="3.80.10.10:FF:000649">
    <property type="entry name" value="Leucine Rich Repeat family protein"/>
    <property type="match status" value="1"/>
</dbReference>
<evidence type="ECO:0000256" key="2">
    <source>
        <dbReference type="ARBA" id="ARBA00009592"/>
    </source>
</evidence>
<dbReference type="InterPro" id="IPR046956">
    <property type="entry name" value="RLP23-like"/>
</dbReference>
<evidence type="ECO:0000256" key="6">
    <source>
        <dbReference type="ARBA" id="ARBA00022729"/>
    </source>
</evidence>
<keyword evidence="3" id="KW-1003">Cell membrane</keyword>
<evidence type="ECO:0000256" key="11">
    <source>
        <dbReference type="ARBA" id="ARBA00023180"/>
    </source>
</evidence>
<keyword evidence="11" id="KW-0325">Glycoprotein</keyword>
<evidence type="ECO:0000259" key="15">
    <source>
        <dbReference type="Pfam" id="PF08263"/>
    </source>
</evidence>
<evidence type="ECO:0000313" key="16">
    <source>
        <dbReference type="EMBL" id="KAF5475102.1"/>
    </source>
</evidence>
<feature type="signal peptide" evidence="14">
    <location>
        <begin position="1"/>
        <end position="29"/>
    </location>
</feature>
<keyword evidence="9 13" id="KW-0472">Membrane</keyword>
<dbReference type="Pfam" id="PF00560">
    <property type="entry name" value="LRR_1"/>
    <property type="match status" value="8"/>
</dbReference>
<dbReference type="SMART" id="SM00365">
    <property type="entry name" value="LRR_SD22"/>
    <property type="match status" value="6"/>
</dbReference>
<gene>
    <name evidence="16" type="ORF">F2P56_006945</name>
</gene>
<comment type="subcellular location">
    <subcellularLocation>
        <location evidence="1">Cell membrane</location>
        <topology evidence="1">Single-pass type I membrane protein</topology>
    </subcellularLocation>
</comment>
<accession>A0A833Y149</accession>
<dbReference type="Gene3D" id="3.80.10.10">
    <property type="entry name" value="Ribonuclease Inhibitor"/>
    <property type="match status" value="4"/>
</dbReference>